<evidence type="ECO:0000259" key="3">
    <source>
        <dbReference type="Pfam" id="PF25963"/>
    </source>
</evidence>
<geneLocation type="plasmid" evidence="4 5">
    <name>unnamed1</name>
</geneLocation>
<dbReference type="Proteomes" id="UP001218231">
    <property type="component" value="Plasmid unnamed1"/>
</dbReference>
<dbReference type="InterPro" id="IPR050739">
    <property type="entry name" value="MFP"/>
</dbReference>
<keyword evidence="4" id="KW-0614">Plasmid</keyword>
<protein>
    <submittedName>
        <fullName evidence="4">HlyD family secretion protein</fullName>
    </submittedName>
</protein>
<dbReference type="PRINTS" id="PR01490">
    <property type="entry name" value="RTXTOXIND"/>
</dbReference>
<evidence type="ECO:0000259" key="2">
    <source>
        <dbReference type="Pfam" id="PF25917"/>
    </source>
</evidence>
<name>A0ABY7U362_9SPHN</name>
<gene>
    <name evidence="4" type="ORF">PQ457_16985</name>
</gene>
<feature type="domain" description="p-hydroxybenzoic acid efflux pump subunit AaeA-like beta-barrel" evidence="3">
    <location>
        <begin position="279"/>
        <end position="370"/>
    </location>
</feature>
<dbReference type="EMBL" id="CP117418">
    <property type="protein sequence ID" value="WCT79761.1"/>
    <property type="molecule type" value="Genomic_DNA"/>
</dbReference>
<evidence type="ECO:0000313" key="5">
    <source>
        <dbReference type="Proteomes" id="UP001218231"/>
    </source>
</evidence>
<keyword evidence="5" id="KW-1185">Reference proteome</keyword>
<dbReference type="Pfam" id="PF25963">
    <property type="entry name" value="Beta-barrel_AAEA"/>
    <property type="match status" value="1"/>
</dbReference>
<keyword evidence="1" id="KW-0812">Transmembrane</keyword>
<evidence type="ECO:0000256" key="1">
    <source>
        <dbReference type="SAM" id="Phobius"/>
    </source>
</evidence>
<feature type="transmembrane region" description="Helical" evidence="1">
    <location>
        <begin position="28"/>
        <end position="47"/>
    </location>
</feature>
<dbReference type="Gene3D" id="2.40.30.170">
    <property type="match status" value="1"/>
</dbReference>
<dbReference type="InterPro" id="IPR058634">
    <property type="entry name" value="AaeA-lik-b-barrel"/>
</dbReference>
<dbReference type="InterPro" id="IPR058625">
    <property type="entry name" value="MdtA-like_BSH"/>
</dbReference>
<dbReference type="Gene3D" id="2.40.50.100">
    <property type="match status" value="1"/>
</dbReference>
<dbReference type="RefSeq" id="WP_273620032.1">
    <property type="nucleotide sequence ID" value="NZ_CP117418.1"/>
</dbReference>
<keyword evidence="1" id="KW-1133">Transmembrane helix</keyword>
<evidence type="ECO:0000313" key="4">
    <source>
        <dbReference type="EMBL" id="WCT79761.1"/>
    </source>
</evidence>
<accession>A0ABY7U362</accession>
<dbReference type="Pfam" id="PF25917">
    <property type="entry name" value="BSH_RND"/>
    <property type="match status" value="1"/>
</dbReference>
<proteinExistence type="predicted"/>
<dbReference type="PANTHER" id="PTHR30386:SF24">
    <property type="entry name" value="MULTIDRUG RESISTANCE EFFLUX PUMP"/>
    <property type="match status" value="1"/>
</dbReference>
<feature type="domain" description="Multidrug resistance protein MdtA-like barrel-sandwich hybrid" evidence="2">
    <location>
        <begin position="66"/>
        <end position="271"/>
    </location>
</feature>
<dbReference type="SUPFAM" id="SSF111369">
    <property type="entry name" value="HlyD-like secretion proteins"/>
    <property type="match status" value="2"/>
</dbReference>
<organism evidence="4 5">
    <name type="scientific">Novosphingobium humi</name>
    <dbReference type="NCBI Taxonomy" id="2282397"/>
    <lineage>
        <taxon>Bacteria</taxon>
        <taxon>Pseudomonadati</taxon>
        <taxon>Pseudomonadota</taxon>
        <taxon>Alphaproteobacteria</taxon>
        <taxon>Sphingomonadales</taxon>
        <taxon>Sphingomonadaceae</taxon>
        <taxon>Novosphingobium</taxon>
    </lineage>
</organism>
<keyword evidence="1" id="KW-0472">Membrane</keyword>
<sequence>MLQRTADPALQEAGLQEIQAPPRRMSRAVLAAAAALAVGGLGAAWILSEPATQSTDDAYVGADATHVAPRIKGFVSAVLVAENQSVRAGQALMRIDPEEYVAHRARAEAELADARGAVAAARAALVRQGREEALARAQTVAAATSIRSAEANAGHASADAARYQALLATGAVAARDAEAYRTGAVAGGQALARAQADLDVARRQGAVVNARRGDLLAALARAEAGEARAKAALDLAEQDLRHTAITAPMDGVVASRQLRVGDYAQPGTRALTLVPMQALYVTANFKETQTRRMHPGQRAQVHVDALGGGTVAGVVESIAPGSASTFALLPFEPGTGNFTKIVQRVPVRIRIEPGQKDAGVLRPGLSVTAEVSVSQ</sequence>
<reference evidence="4 5" key="1">
    <citation type="submission" date="2023-02" db="EMBL/GenBank/DDBJ databases">
        <title>Genome sequence of Novosphingobium humi KACC 19094.</title>
        <authorList>
            <person name="Kim S."/>
            <person name="Heo J."/>
            <person name="Kwon S.-W."/>
        </authorList>
    </citation>
    <scope>NUCLEOTIDE SEQUENCE [LARGE SCALE GENOMIC DNA]</scope>
    <source>
        <strain evidence="4 5">KACC 19094</strain>
        <plasmid evidence="4 5">unnamed1</plasmid>
    </source>
</reference>
<dbReference type="PANTHER" id="PTHR30386">
    <property type="entry name" value="MEMBRANE FUSION SUBUNIT OF EMRAB-TOLC MULTIDRUG EFFLUX PUMP"/>
    <property type="match status" value="1"/>
</dbReference>